<feature type="compositionally biased region" description="Low complexity" evidence="2">
    <location>
        <begin position="139"/>
        <end position="153"/>
    </location>
</feature>
<protein>
    <recommendedName>
        <fullName evidence="3">EF-hand domain-containing protein</fullName>
    </recommendedName>
</protein>
<gene>
    <name evidence="4" type="ORF">HTEP1355_LOCUS800</name>
</gene>
<accession>A0A7S0V578</accession>
<evidence type="ECO:0000256" key="2">
    <source>
        <dbReference type="SAM" id="MobiDB-lite"/>
    </source>
</evidence>
<dbReference type="PROSITE" id="PS50222">
    <property type="entry name" value="EF_HAND_2"/>
    <property type="match status" value="2"/>
</dbReference>
<dbReference type="SMART" id="SM00054">
    <property type="entry name" value="EFh"/>
    <property type="match status" value="2"/>
</dbReference>
<dbReference type="Pfam" id="PF13499">
    <property type="entry name" value="EF-hand_7"/>
    <property type="match status" value="1"/>
</dbReference>
<dbReference type="Gene3D" id="1.10.238.10">
    <property type="entry name" value="EF-hand"/>
    <property type="match status" value="1"/>
</dbReference>
<feature type="domain" description="EF-hand" evidence="3">
    <location>
        <begin position="191"/>
        <end position="226"/>
    </location>
</feature>
<dbReference type="InterPro" id="IPR011992">
    <property type="entry name" value="EF-hand-dom_pair"/>
</dbReference>
<keyword evidence="1" id="KW-0106">Calcium</keyword>
<dbReference type="SUPFAM" id="SSF47473">
    <property type="entry name" value="EF-hand"/>
    <property type="match status" value="1"/>
</dbReference>
<organism evidence="4">
    <name type="scientific">Hemiselmis tepida</name>
    <dbReference type="NCBI Taxonomy" id="464990"/>
    <lineage>
        <taxon>Eukaryota</taxon>
        <taxon>Cryptophyceae</taxon>
        <taxon>Cryptomonadales</taxon>
        <taxon>Hemiselmidaceae</taxon>
        <taxon>Hemiselmis</taxon>
    </lineage>
</organism>
<dbReference type="AlphaFoldDB" id="A0A7S0V578"/>
<feature type="region of interest" description="Disordered" evidence="2">
    <location>
        <begin position="500"/>
        <end position="527"/>
    </location>
</feature>
<feature type="domain" description="EF-hand" evidence="3">
    <location>
        <begin position="228"/>
        <end position="263"/>
    </location>
</feature>
<feature type="region of interest" description="Disordered" evidence="2">
    <location>
        <begin position="132"/>
        <end position="157"/>
    </location>
</feature>
<dbReference type="PROSITE" id="PS00018">
    <property type="entry name" value="EF_HAND_1"/>
    <property type="match status" value="2"/>
</dbReference>
<sequence length="539" mass="58953">MTITAYRSQPHGRRQSVHNPEECASALERTKSVGGAFTRSRSRASSVTPSPGPSPGLSPVISATGKILQMPKLPAQGGTLKKEHEITAKPMSRVDRTLLGDAYLKGFRKHAQPPPGPAGENKHPLLHLLASSPTLGHQNPASRSPPSGGNSRSFGCDSTDGFGRPILPCDVMDHLKAHGTGLSNSKEQYQAVRDTIEEAFQDVDLDKNGVIDKFELGHLLSKIAPLEHPIDDLDAIFDDVDTDRNGVIDPQEFRSYLEATLTVVENRQMPIDLFTLVRTAFRGGFQRVRKERNIITKAFLEASEMLGCNPSGARTANKTSWIFKMYDRLHSDHVDSRMVEEGRSGRLAFLEELLREVVSLGEVILAPIDSECPNREKLRKSAAEKFEKIKRALFGTEKRQEIPNSMADVIGFCSEWLNKLSETESEQAGLGRLASDWRTSSLDALSSSPEAIVSEAAGGRSLDTLRPIASSSLTPPSALKFPARRSSLGGLGSLVARTLESPPGKPDRKAMTFDAGSQEFGNPPTDAMFDFRRNVTFDR</sequence>
<evidence type="ECO:0000313" key="4">
    <source>
        <dbReference type="EMBL" id="CAD8777497.1"/>
    </source>
</evidence>
<dbReference type="InterPro" id="IPR002048">
    <property type="entry name" value="EF_hand_dom"/>
</dbReference>
<proteinExistence type="predicted"/>
<evidence type="ECO:0000256" key="1">
    <source>
        <dbReference type="ARBA" id="ARBA00022837"/>
    </source>
</evidence>
<dbReference type="CDD" id="cd00051">
    <property type="entry name" value="EFh"/>
    <property type="match status" value="1"/>
</dbReference>
<dbReference type="GO" id="GO:0005509">
    <property type="term" value="F:calcium ion binding"/>
    <property type="evidence" value="ECO:0007669"/>
    <property type="project" value="InterPro"/>
</dbReference>
<dbReference type="EMBL" id="HBFN01001254">
    <property type="protein sequence ID" value="CAD8777497.1"/>
    <property type="molecule type" value="Transcribed_RNA"/>
</dbReference>
<name>A0A7S0V578_9CRYP</name>
<evidence type="ECO:0000259" key="3">
    <source>
        <dbReference type="PROSITE" id="PS50222"/>
    </source>
</evidence>
<dbReference type="InterPro" id="IPR018247">
    <property type="entry name" value="EF_Hand_1_Ca_BS"/>
</dbReference>
<feature type="region of interest" description="Disordered" evidence="2">
    <location>
        <begin position="1"/>
        <end position="61"/>
    </location>
</feature>
<reference evidence="4" key="1">
    <citation type="submission" date="2021-01" db="EMBL/GenBank/DDBJ databases">
        <authorList>
            <person name="Corre E."/>
            <person name="Pelletier E."/>
            <person name="Niang G."/>
            <person name="Scheremetjew M."/>
            <person name="Finn R."/>
            <person name="Kale V."/>
            <person name="Holt S."/>
            <person name="Cochrane G."/>
            <person name="Meng A."/>
            <person name="Brown T."/>
            <person name="Cohen L."/>
        </authorList>
    </citation>
    <scope>NUCLEOTIDE SEQUENCE</scope>
    <source>
        <strain evidence="4">CCMP443</strain>
    </source>
</reference>